<sequence>MRYARAWRRAGSSVFHTAHTVTACYCIGASSEIVVFGHLFKASSGMRYAGVVDLTVV</sequence>
<dbReference type="EMBL" id="LJPT01000100">
    <property type="protein sequence ID" value="KPW47944.1"/>
    <property type="molecule type" value="Genomic_DNA"/>
</dbReference>
<name>A0A0P9JZ83_9PSED</name>
<dbReference type="PATRIC" id="fig|251702.3.peg.4999"/>
<dbReference type="Proteomes" id="UP000050425">
    <property type="component" value="Unassembled WGS sequence"/>
</dbReference>
<reference evidence="1 2" key="1">
    <citation type="submission" date="2015-09" db="EMBL/GenBank/DDBJ databases">
        <title>Genome announcement of multiple Pseudomonas syringae strains.</title>
        <authorList>
            <person name="Thakur S."/>
            <person name="Wang P.W."/>
            <person name="Gong Y."/>
            <person name="Weir B.S."/>
            <person name="Guttman D.S."/>
        </authorList>
    </citation>
    <scope>NUCLEOTIDE SEQUENCE [LARGE SCALE GENOMIC DNA]</scope>
    <source>
        <strain evidence="1 2">ICMP4303</strain>
    </source>
</reference>
<accession>A0A0P9JZ83</accession>
<dbReference type="AlphaFoldDB" id="A0A0P9JZ83"/>
<comment type="caution">
    <text evidence="1">The sequence shown here is derived from an EMBL/GenBank/DDBJ whole genome shotgun (WGS) entry which is preliminary data.</text>
</comment>
<proteinExistence type="predicted"/>
<gene>
    <name evidence="1" type="ORF">ALO88_100788</name>
</gene>
<evidence type="ECO:0000313" key="2">
    <source>
        <dbReference type="Proteomes" id="UP000050425"/>
    </source>
</evidence>
<evidence type="ECO:0000313" key="1">
    <source>
        <dbReference type="EMBL" id="KPW47944.1"/>
    </source>
</evidence>
<protein>
    <submittedName>
        <fullName evidence="1">Uncharacterized protein</fullName>
    </submittedName>
</protein>
<organism evidence="1 2">
    <name type="scientific">Pseudomonas syringae pv. antirrhini</name>
    <dbReference type="NCBI Taxonomy" id="251702"/>
    <lineage>
        <taxon>Bacteria</taxon>
        <taxon>Pseudomonadati</taxon>
        <taxon>Pseudomonadota</taxon>
        <taxon>Gammaproteobacteria</taxon>
        <taxon>Pseudomonadales</taxon>
        <taxon>Pseudomonadaceae</taxon>
        <taxon>Pseudomonas</taxon>
    </lineage>
</organism>
<dbReference type="PROSITE" id="PS51257">
    <property type="entry name" value="PROKAR_LIPOPROTEIN"/>
    <property type="match status" value="1"/>
</dbReference>